<evidence type="ECO:0000256" key="1">
    <source>
        <dbReference type="SAM" id="MobiDB-lite"/>
    </source>
</evidence>
<dbReference type="Ensembl" id="ENSMALT00000023039.1">
    <property type="protein sequence ID" value="ENSMALP00000022610.1"/>
    <property type="gene ID" value="ENSMALG00000015787.1"/>
</dbReference>
<name>A0A3Q3K0J1_MONAL</name>
<dbReference type="AlphaFoldDB" id="A0A3Q3K0J1"/>
<feature type="region of interest" description="Disordered" evidence="1">
    <location>
        <begin position="1"/>
        <end position="21"/>
    </location>
</feature>
<evidence type="ECO:0000313" key="2">
    <source>
        <dbReference type="Ensembl" id="ENSMALP00000022610.1"/>
    </source>
</evidence>
<reference evidence="2" key="1">
    <citation type="submission" date="2025-08" db="UniProtKB">
        <authorList>
            <consortium name="Ensembl"/>
        </authorList>
    </citation>
    <scope>IDENTIFICATION</scope>
</reference>
<keyword evidence="3" id="KW-1185">Reference proteome</keyword>
<protein>
    <recommendedName>
        <fullName evidence="4">Reverse transcriptase domain-containing protein</fullName>
    </recommendedName>
</protein>
<organism evidence="2 3">
    <name type="scientific">Monopterus albus</name>
    <name type="common">Swamp eel</name>
    <dbReference type="NCBI Taxonomy" id="43700"/>
    <lineage>
        <taxon>Eukaryota</taxon>
        <taxon>Metazoa</taxon>
        <taxon>Chordata</taxon>
        <taxon>Craniata</taxon>
        <taxon>Vertebrata</taxon>
        <taxon>Euteleostomi</taxon>
        <taxon>Actinopterygii</taxon>
        <taxon>Neopterygii</taxon>
        <taxon>Teleostei</taxon>
        <taxon>Neoteleostei</taxon>
        <taxon>Acanthomorphata</taxon>
        <taxon>Anabantaria</taxon>
        <taxon>Synbranchiformes</taxon>
        <taxon>Synbranchidae</taxon>
        <taxon>Monopterus</taxon>
    </lineage>
</organism>
<evidence type="ECO:0000313" key="3">
    <source>
        <dbReference type="Proteomes" id="UP000261600"/>
    </source>
</evidence>
<dbReference type="Proteomes" id="UP000261600">
    <property type="component" value="Unplaced"/>
</dbReference>
<dbReference type="PANTHER" id="PTHR31635">
    <property type="entry name" value="REVERSE TRANSCRIPTASE DOMAIN-CONTAINING PROTEIN-RELATED"/>
    <property type="match status" value="1"/>
</dbReference>
<sequence length="241" mass="27628">YNFLPSPDCISGAQPQSSLGSSVPLSPRLFSPDSSVWPDGLPLLLKYSNCNICFCPFFKIKLLFPVNKGMSVSDYSNFPFRTVGDKFTYLGITVTRRHKNLFKENVLTLLDHTKHSLAQWSPLSTSLIGRIHSIKMNVLPKFLYIFQSVPTFIPKLYFDTLDSIISSYIWKGKRPRLSKVHLQKSKAEGGMALPNFRLYYWAATIRCLTFWSYFHSRSDRPPWVAMELGSAKNSFIPIIQW</sequence>
<dbReference type="STRING" id="43700.ENSMALP00000022610"/>
<proteinExistence type="predicted"/>
<dbReference type="PANTHER" id="PTHR31635:SF196">
    <property type="entry name" value="REVERSE TRANSCRIPTASE DOMAIN-CONTAINING PROTEIN-RELATED"/>
    <property type="match status" value="1"/>
</dbReference>
<reference evidence="2" key="2">
    <citation type="submission" date="2025-09" db="UniProtKB">
        <authorList>
            <consortium name="Ensembl"/>
        </authorList>
    </citation>
    <scope>IDENTIFICATION</scope>
</reference>
<accession>A0A3Q3K0J1</accession>
<evidence type="ECO:0008006" key="4">
    <source>
        <dbReference type="Google" id="ProtNLM"/>
    </source>
</evidence>